<gene>
    <name evidence="1" type="primary">Necator_chrI.g3455</name>
    <name evidence="1" type="ORF">RB195_007326</name>
</gene>
<dbReference type="Proteomes" id="UP001303046">
    <property type="component" value="Unassembled WGS sequence"/>
</dbReference>
<accession>A0ABR1C015</accession>
<dbReference type="EMBL" id="JAVFWL010000001">
    <property type="protein sequence ID" value="KAK6730785.1"/>
    <property type="molecule type" value="Genomic_DNA"/>
</dbReference>
<organism evidence="1 2">
    <name type="scientific">Necator americanus</name>
    <name type="common">Human hookworm</name>
    <dbReference type="NCBI Taxonomy" id="51031"/>
    <lineage>
        <taxon>Eukaryota</taxon>
        <taxon>Metazoa</taxon>
        <taxon>Ecdysozoa</taxon>
        <taxon>Nematoda</taxon>
        <taxon>Chromadorea</taxon>
        <taxon>Rhabditida</taxon>
        <taxon>Rhabditina</taxon>
        <taxon>Rhabditomorpha</taxon>
        <taxon>Strongyloidea</taxon>
        <taxon>Ancylostomatidae</taxon>
        <taxon>Bunostominae</taxon>
        <taxon>Necator</taxon>
    </lineage>
</organism>
<evidence type="ECO:0000313" key="2">
    <source>
        <dbReference type="Proteomes" id="UP001303046"/>
    </source>
</evidence>
<name>A0ABR1C015_NECAM</name>
<proteinExistence type="predicted"/>
<comment type="caution">
    <text evidence="1">The sequence shown here is derived from an EMBL/GenBank/DDBJ whole genome shotgun (WGS) entry which is preliminary data.</text>
</comment>
<reference evidence="1 2" key="1">
    <citation type="submission" date="2023-08" db="EMBL/GenBank/DDBJ databases">
        <title>A Necator americanus chromosomal reference genome.</title>
        <authorList>
            <person name="Ilik V."/>
            <person name="Petrzelkova K.J."/>
            <person name="Pardy F."/>
            <person name="Fuh T."/>
            <person name="Niatou-Singa F.S."/>
            <person name="Gouil Q."/>
            <person name="Baker L."/>
            <person name="Ritchie M.E."/>
            <person name="Jex A.R."/>
            <person name="Gazzola D."/>
            <person name="Li H."/>
            <person name="Toshio Fujiwara R."/>
            <person name="Zhan B."/>
            <person name="Aroian R.V."/>
            <person name="Pafco B."/>
            <person name="Schwarz E.M."/>
        </authorList>
    </citation>
    <scope>NUCLEOTIDE SEQUENCE [LARGE SCALE GENOMIC DNA]</scope>
    <source>
        <strain evidence="1 2">Aroian</strain>
        <tissue evidence="1">Whole animal</tissue>
    </source>
</reference>
<keyword evidence="2" id="KW-1185">Reference proteome</keyword>
<protein>
    <submittedName>
        <fullName evidence="1">Uncharacterized protein</fullName>
    </submittedName>
</protein>
<sequence length="117" mass="12935">MEFRERLCTPAEPTSILGEGDAKLAGDSNIRTDGVTMPCRICGDHLRIPPSSVTMSFTTAGVIYNESSQHGIRIEDDQYKSSSLASKKVKNKCFVIEQKGYKVINRPLLQHLFMATG</sequence>
<evidence type="ECO:0000313" key="1">
    <source>
        <dbReference type="EMBL" id="KAK6730785.1"/>
    </source>
</evidence>